<proteinExistence type="predicted"/>
<dbReference type="GO" id="GO:0030313">
    <property type="term" value="C:cell envelope"/>
    <property type="evidence" value="ECO:0007669"/>
    <property type="project" value="UniProtKB-SubCell"/>
</dbReference>
<dbReference type="PANTHER" id="PTHR32347:SF23">
    <property type="entry name" value="BLL5650 PROTEIN"/>
    <property type="match status" value="1"/>
</dbReference>
<keyword evidence="2" id="KW-0175">Coiled coil</keyword>
<evidence type="ECO:0000256" key="2">
    <source>
        <dbReference type="ARBA" id="ARBA00023054"/>
    </source>
</evidence>
<feature type="domain" description="YknX-like beta-barrel" evidence="3">
    <location>
        <begin position="3"/>
        <end position="70"/>
    </location>
</feature>
<dbReference type="PANTHER" id="PTHR32347">
    <property type="entry name" value="EFFLUX SYSTEM COMPONENT YKNX-RELATED"/>
    <property type="match status" value="1"/>
</dbReference>
<sequence length="75" mass="8164">MLGQKADITVDSFPDKKFAASVTFISPEAEFTPKTVQTAEERVKLVFAVEVTAKTSEGLLKPGMPADVNIDLKHE</sequence>
<dbReference type="Gene3D" id="2.40.30.170">
    <property type="match status" value="1"/>
</dbReference>
<reference evidence="4" key="1">
    <citation type="submission" date="2019-08" db="EMBL/GenBank/DDBJ databases">
        <authorList>
            <person name="Kucharzyk K."/>
            <person name="Murdoch R.W."/>
            <person name="Higgins S."/>
            <person name="Loffler F."/>
        </authorList>
    </citation>
    <scope>NUCLEOTIDE SEQUENCE</scope>
</reference>
<dbReference type="InterPro" id="IPR050465">
    <property type="entry name" value="UPF0194_transport"/>
</dbReference>
<evidence type="ECO:0000256" key="1">
    <source>
        <dbReference type="ARBA" id="ARBA00004196"/>
    </source>
</evidence>
<dbReference type="AlphaFoldDB" id="A0A645BG13"/>
<dbReference type="InterPro" id="IPR058636">
    <property type="entry name" value="Beta-barrel_YknX"/>
</dbReference>
<organism evidence="4">
    <name type="scientific">bioreactor metagenome</name>
    <dbReference type="NCBI Taxonomy" id="1076179"/>
    <lineage>
        <taxon>unclassified sequences</taxon>
        <taxon>metagenomes</taxon>
        <taxon>ecological metagenomes</taxon>
    </lineage>
</organism>
<dbReference type="EMBL" id="VSSQ01019858">
    <property type="protein sequence ID" value="MPM64272.1"/>
    <property type="molecule type" value="Genomic_DNA"/>
</dbReference>
<name>A0A645BG13_9ZZZZ</name>
<comment type="caution">
    <text evidence="4">The sequence shown here is derived from an EMBL/GenBank/DDBJ whole genome shotgun (WGS) entry which is preliminary data.</text>
</comment>
<evidence type="ECO:0000259" key="3">
    <source>
        <dbReference type="Pfam" id="PF25990"/>
    </source>
</evidence>
<protein>
    <recommendedName>
        <fullName evidence="3">YknX-like beta-barrel domain-containing protein</fullName>
    </recommendedName>
</protein>
<accession>A0A645BG13</accession>
<evidence type="ECO:0000313" key="4">
    <source>
        <dbReference type="EMBL" id="MPM64272.1"/>
    </source>
</evidence>
<comment type="subcellular location">
    <subcellularLocation>
        <location evidence="1">Cell envelope</location>
    </subcellularLocation>
</comment>
<dbReference type="Pfam" id="PF25990">
    <property type="entry name" value="Beta-barrel_YknX"/>
    <property type="match status" value="1"/>
</dbReference>
<gene>
    <name evidence="4" type="ORF">SDC9_111158</name>
</gene>